<dbReference type="InterPro" id="IPR013974">
    <property type="entry name" value="SAF"/>
</dbReference>
<dbReference type="SMART" id="SM00858">
    <property type="entry name" value="SAF"/>
    <property type="match status" value="1"/>
</dbReference>
<evidence type="ECO:0000259" key="1">
    <source>
        <dbReference type="SMART" id="SM00858"/>
    </source>
</evidence>
<dbReference type="EMBL" id="JBHSWJ010000002">
    <property type="protein sequence ID" value="MFC6715075.1"/>
    <property type="molecule type" value="Genomic_DNA"/>
</dbReference>
<feature type="domain" description="SAF" evidence="1">
    <location>
        <begin position="54"/>
        <end position="115"/>
    </location>
</feature>
<organism evidence="2 3">
    <name type="scientific">Branchiibius cervicis</name>
    <dbReference type="NCBI Taxonomy" id="908252"/>
    <lineage>
        <taxon>Bacteria</taxon>
        <taxon>Bacillati</taxon>
        <taxon>Actinomycetota</taxon>
        <taxon>Actinomycetes</taxon>
        <taxon>Micrococcales</taxon>
        <taxon>Dermacoccaceae</taxon>
        <taxon>Branchiibius</taxon>
    </lineage>
</organism>
<name>A0ABW2AVW4_9MICO</name>
<gene>
    <name evidence="2" type="ORF">ACFQBT_15185</name>
</gene>
<evidence type="ECO:0000313" key="3">
    <source>
        <dbReference type="Proteomes" id="UP001596356"/>
    </source>
</evidence>
<dbReference type="Pfam" id="PF08666">
    <property type="entry name" value="SAF"/>
    <property type="match status" value="1"/>
</dbReference>
<dbReference type="RefSeq" id="WP_377823912.1">
    <property type="nucleotide sequence ID" value="NZ_JBHSWJ010000002.1"/>
</dbReference>
<evidence type="ECO:0000313" key="2">
    <source>
        <dbReference type="EMBL" id="MFC6715075.1"/>
    </source>
</evidence>
<sequence>MKLAAHRLLPDSWQGGSVAATARRHRARRILAALLVAIAALAVVQRISSAGATRPVAVAAHDLTAGQRLTAADLRFVAWPASVPLPDPLSTAQAVGAVVDAPMRAGEPVTTARVRDTRTWPGTGSRVVLSVPVEPALAAVLQRGDRVDVYAGAQLAAAGAVVVQASAATEPTSWTEQDEPRVLLSVSGSDAAAVASGGDDSGTGRLTLALHPAA</sequence>
<reference evidence="3" key="1">
    <citation type="journal article" date="2019" name="Int. J. Syst. Evol. Microbiol.">
        <title>The Global Catalogue of Microorganisms (GCM) 10K type strain sequencing project: providing services to taxonomists for standard genome sequencing and annotation.</title>
        <authorList>
            <consortium name="The Broad Institute Genomics Platform"/>
            <consortium name="The Broad Institute Genome Sequencing Center for Infectious Disease"/>
            <person name="Wu L."/>
            <person name="Ma J."/>
        </authorList>
    </citation>
    <scope>NUCLEOTIDE SEQUENCE [LARGE SCALE GENOMIC DNA]</scope>
    <source>
        <strain evidence="3">NBRC 106593</strain>
    </source>
</reference>
<protein>
    <submittedName>
        <fullName evidence="2">SAF domain-containing protein</fullName>
    </submittedName>
</protein>
<keyword evidence="3" id="KW-1185">Reference proteome</keyword>
<dbReference type="Proteomes" id="UP001596356">
    <property type="component" value="Unassembled WGS sequence"/>
</dbReference>
<accession>A0ABW2AVW4</accession>
<proteinExistence type="predicted"/>
<comment type="caution">
    <text evidence="2">The sequence shown here is derived from an EMBL/GenBank/DDBJ whole genome shotgun (WGS) entry which is preliminary data.</text>
</comment>
<dbReference type="CDD" id="cd11614">
    <property type="entry name" value="SAF_CpaB_FlgA_like"/>
    <property type="match status" value="1"/>
</dbReference>